<feature type="repeat" description="ANK" evidence="4">
    <location>
        <begin position="400"/>
        <end position="432"/>
    </location>
</feature>
<feature type="repeat" description="ANK" evidence="4">
    <location>
        <begin position="167"/>
        <end position="199"/>
    </location>
</feature>
<evidence type="ECO:0000256" key="6">
    <source>
        <dbReference type="SAM" id="MobiDB-lite"/>
    </source>
</evidence>
<feature type="repeat" description="ANK" evidence="4">
    <location>
        <begin position="433"/>
        <end position="465"/>
    </location>
</feature>
<dbReference type="PROSITE" id="PS50084">
    <property type="entry name" value="KH_TYPE_1"/>
    <property type="match status" value="1"/>
</dbReference>
<evidence type="ECO:0000313" key="9">
    <source>
        <dbReference type="Proteomes" id="UP000699462"/>
    </source>
</evidence>
<reference evidence="8 9" key="1">
    <citation type="submission" date="2019-07" db="EMBL/GenBank/DDBJ databases">
        <title>Annotation for the trematode Paragonimus westermani.</title>
        <authorList>
            <person name="Choi Y.-J."/>
        </authorList>
    </citation>
    <scope>NUCLEOTIDE SEQUENCE [LARGE SCALE GENOMIC DNA]</scope>
    <source>
        <strain evidence="8">180907_Pwestermani</strain>
    </source>
</reference>
<evidence type="ECO:0000256" key="5">
    <source>
        <dbReference type="PROSITE-ProRule" id="PRU00117"/>
    </source>
</evidence>
<feature type="compositionally biased region" description="Acidic residues" evidence="6">
    <location>
        <begin position="1846"/>
        <end position="1856"/>
    </location>
</feature>
<dbReference type="FunFam" id="1.25.40.20:FF:000131">
    <property type="entry name" value="ankyrin repeat domain-containing protein 17 isoform X1"/>
    <property type="match status" value="1"/>
</dbReference>
<evidence type="ECO:0000256" key="1">
    <source>
        <dbReference type="ARBA" id="ARBA00022737"/>
    </source>
</evidence>
<dbReference type="InterPro" id="IPR004087">
    <property type="entry name" value="KH_dom"/>
</dbReference>
<feature type="repeat" description="ANK" evidence="4">
    <location>
        <begin position="300"/>
        <end position="332"/>
    </location>
</feature>
<feature type="repeat" description="ANK" evidence="4">
    <location>
        <begin position="367"/>
        <end position="399"/>
    </location>
</feature>
<proteinExistence type="predicted"/>
<feature type="repeat" description="ANK" evidence="4">
    <location>
        <begin position="137"/>
        <end position="166"/>
    </location>
</feature>
<feature type="repeat" description="ANK" evidence="4">
    <location>
        <begin position="1500"/>
        <end position="1532"/>
    </location>
</feature>
<feature type="region of interest" description="Disordered" evidence="6">
    <location>
        <begin position="1789"/>
        <end position="1893"/>
    </location>
</feature>
<keyword evidence="3" id="KW-0175">Coiled coil</keyword>
<dbReference type="Pfam" id="PF00023">
    <property type="entry name" value="Ank"/>
    <property type="match status" value="2"/>
</dbReference>
<dbReference type="Proteomes" id="UP000699462">
    <property type="component" value="Unassembled WGS sequence"/>
</dbReference>
<feature type="repeat" description="ANK" evidence="4">
    <location>
        <begin position="1296"/>
        <end position="1328"/>
    </location>
</feature>
<dbReference type="PANTHER" id="PTHR23206:SF8">
    <property type="entry name" value="ANKYRIN REPEAT AND KH DOMAIN-CONTAINING 1"/>
    <property type="match status" value="1"/>
</dbReference>
<keyword evidence="2 4" id="KW-0040">ANK repeat</keyword>
<feature type="region of interest" description="Disordered" evidence="6">
    <location>
        <begin position="2970"/>
        <end position="3003"/>
    </location>
</feature>
<dbReference type="InterPro" id="IPR002110">
    <property type="entry name" value="Ankyrin_rpt"/>
</dbReference>
<feature type="region of interest" description="Disordered" evidence="6">
    <location>
        <begin position="2229"/>
        <end position="2292"/>
    </location>
</feature>
<dbReference type="SUPFAM" id="SSF48403">
    <property type="entry name" value="Ankyrin repeat"/>
    <property type="match status" value="3"/>
</dbReference>
<name>A0A8T0D931_9TREM</name>
<feature type="compositionally biased region" description="Basic and acidic residues" evidence="6">
    <location>
        <begin position="1792"/>
        <end position="1801"/>
    </location>
</feature>
<dbReference type="PROSITE" id="PS50088">
    <property type="entry name" value="ANK_REPEAT"/>
    <property type="match status" value="22"/>
</dbReference>
<evidence type="ECO:0000259" key="7">
    <source>
        <dbReference type="SMART" id="SM00322"/>
    </source>
</evidence>
<feature type="repeat" description="ANK" evidence="4">
    <location>
        <begin position="1363"/>
        <end position="1395"/>
    </location>
</feature>
<dbReference type="InterPro" id="IPR036612">
    <property type="entry name" value="KH_dom_type_1_sf"/>
</dbReference>
<keyword evidence="5" id="KW-0694">RNA-binding</keyword>
<dbReference type="PROSITE" id="PS50297">
    <property type="entry name" value="ANK_REP_REGION"/>
    <property type="match status" value="21"/>
</dbReference>
<feature type="repeat" description="ANK" evidence="4">
    <location>
        <begin position="100"/>
        <end position="132"/>
    </location>
</feature>
<dbReference type="GO" id="GO:0003723">
    <property type="term" value="F:RNA binding"/>
    <property type="evidence" value="ECO:0007669"/>
    <property type="project" value="UniProtKB-UniRule"/>
</dbReference>
<feature type="repeat" description="ANK" evidence="4">
    <location>
        <begin position="234"/>
        <end position="266"/>
    </location>
</feature>
<organism evidence="8 9">
    <name type="scientific">Paragonimus westermani</name>
    <dbReference type="NCBI Taxonomy" id="34504"/>
    <lineage>
        <taxon>Eukaryota</taxon>
        <taxon>Metazoa</taxon>
        <taxon>Spiralia</taxon>
        <taxon>Lophotrochozoa</taxon>
        <taxon>Platyhelminthes</taxon>
        <taxon>Trematoda</taxon>
        <taxon>Digenea</taxon>
        <taxon>Plagiorchiida</taxon>
        <taxon>Troglotremata</taxon>
        <taxon>Troglotrematidae</taxon>
        <taxon>Paragonimus</taxon>
    </lineage>
</organism>
<dbReference type="FunFam" id="1.25.40.20:FF:000046">
    <property type="entry name" value="Ankyrin repeat and KH domain-containing protein 1"/>
    <property type="match status" value="1"/>
</dbReference>
<dbReference type="InterPro" id="IPR004088">
    <property type="entry name" value="KH_dom_type_1"/>
</dbReference>
<dbReference type="InterPro" id="IPR051631">
    <property type="entry name" value="Ankyrin-KH/SAM_domain"/>
</dbReference>
<feature type="compositionally biased region" description="Low complexity" evidence="6">
    <location>
        <begin position="2271"/>
        <end position="2291"/>
    </location>
</feature>
<gene>
    <name evidence="8" type="ORF">P879_02031</name>
</gene>
<feature type="compositionally biased region" description="Low complexity" evidence="6">
    <location>
        <begin position="2231"/>
        <end position="2247"/>
    </location>
</feature>
<feature type="repeat" description="ANK" evidence="4">
    <location>
        <begin position="1432"/>
        <end position="1464"/>
    </location>
</feature>
<feature type="repeat" description="ANK" evidence="4">
    <location>
        <begin position="1330"/>
        <end position="1362"/>
    </location>
</feature>
<feature type="repeat" description="ANK" evidence="4">
    <location>
        <begin position="333"/>
        <end position="365"/>
    </location>
</feature>
<keyword evidence="9" id="KW-1185">Reference proteome</keyword>
<dbReference type="SMART" id="SM00322">
    <property type="entry name" value="KH"/>
    <property type="match status" value="1"/>
</dbReference>
<dbReference type="GO" id="GO:0005737">
    <property type="term" value="C:cytoplasm"/>
    <property type="evidence" value="ECO:0007669"/>
    <property type="project" value="TreeGrafter"/>
</dbReference>
<feature type="repeat" description="ANK" evidence="4">
    <location>
        <begin position="1465"/>
        <end position="1497"/>
    </location>
</feature>
<evidence type="ECO:0000256" key="4">
    <source>
        <dbReference type="PROSITE-ProRule" id="PRU00023"/>
    </source>
</evidence>
<dbReference type="SUPFAM" id="SSF54791">
    <property type="entry name" value="Eukaryotic type KH-domain (KH-domain type I)"/>
    <property type="match status" value="1"/>
</dbReference>
<feature type="compositionally biased region" description="Polar residues" evidence="6">
    <location>
        <begin position="2071"/>
        <end position="2116"/>
    </location>
</feature>
<feature type="region of interest" description="Disordered" evidence="6">
    <location>
        <begin position="1961"/>
        <end position="2009"/>
    </location>
</feature>
<feature type="repeat" description="ANK" evidence="4">
    <location>
        <begin position="1398"/>
        <end position="1430"/>
    </location>
</feature>
<dbReference type="Pfam" id="PF00013">
    <property type="entry name" value="KH_1"/>
    <property type="match status" value="1"/>
</dbReference>
<dbReference type="Gene3D" id="3.30.1370.10">
    <property type="entry name" value="K Homology domain, type 1"/>
    <property type="match status" value="1"/>
</dbReference>
<evidence type="ECO:0000256" key="3">
    <source>
        <dbReference type="ARBA" id="ARBA00023054"/>
    </source>
</evidence>
<dbReference type="GO" id="GO:0045087">
    <property type="term" value="P:innate immune response"/>
    <property type="evidence" value="ECO:0007669"/>
    <property type="project" value="TreeGrafter"/>
</dbReference>
<feature type="repeat" description="ANK" evidence="4">
    <location>
        <begin position="200"/>
        <end position="232"/>
    </location>
</feature>
<dbReference type="InterPro" id="IPR036770">
    <property type="entry name" value="Ankyrin_rpt-contain_sf"/>
</dbReference>
<evidence type="ECO:0000256" key="2">
    <source>
        <dbReference type="ARBA" id="ARBA00023043"/>
    </source>
</evidence>
<feature type="region of interest" description="Disordered" evidence="6">
    <location>
        <begin position="805"/>
        <end position="833"/>
    </location>
</feature>
<sequence length="3299" mass="347962">MGDFSNFKFEDTIPDLSPETQLNFRKFLQVAGIENMLINDGRRISDTEVLNEIRKEVAMLSRSEEERTASLIPACVNGDDEAVRSLLPTGDYDVNEIAPDGETALTCAVSANALRIVEMLLKHGADPNFRGKKVECTPLMEAASVGYTDIVRLLLEYGAAVDQESSTRNTALHYAATAGHLDCVRLLLQYNAPMEVQNETGHTPLMEATSNGHIDVARCLIEHGCDINTHSTEFKESALTLASYKGHAEMVRFLLEAGADHEHRTDEMHTALMEAAMEGHVEVARLLLAHGANVNIPKESYESPLTLAACGGHTELAHLLIGYGADIEEVNDEGYTPLMEAAREGHEETVALLLAVGADVNARTEETQETALTLAACGGFIEVCEMLLNAGADIEVGGVGCSTPLMEAAQEGHLELVRRLLQRGAAVNAVTATGDTALHYAAENGHVKVCKELLDWGAVFGAMTEGGRTPLMKAARSGNLEVVQLFLERGAAIDQPTSQNDANALSLACSGGHAKVVKYLLQHGADPQYQLRDGSTMLIEAARSGSPAVLRLILDYPRCLTQPSTTQFFGNTVPQHLQLLQQQSYQNLQNGSASSVMDPPTMPPPPPPPLPLSITSGTNIETCLDHTHSHLYSHQRAISCHAQHTHQPLSFQTSTPGLIVSANSGQPSTHLDAALVSAYAVGWADGAASLVQQQHQLMTLPSGEPESSVPTAVLCSPATALLTHPSETLILSHASTTFGVTPLLNSVPQKSHSTTLITQPLRGPIETSTTESQANSSSIKASFVQISQSGLNTTNVVTCSSSATTNSVCSSSNSSSDSSVSSKFATSSLPAGTATDASDDIGAGLLQALFQELMPDKEELIRRFEAVICPYNPLRVVRPTLGQQQPNGCSTATAAAVAMTTNAAAAALSRLVDQQQQCRQRSALPGTASEIRSLRQLIQCPHVSHPELLSKVVSGETVVNATGDESLSVSSVQPTANQRTMDSDELMESVILGSSNSDTTPILSSCHSSSSALSTPECSVSSSFDAMDSVRLPNSVSTTALGPSSPITSYEYELGKTSDILSSTIDSPYLSGVVDAIGFPNAQNIFHEPTMEHEMLTAYRHYHHPNSHLACALDATAAAAAVASLGHPNSHTALHHQLAVSAGGDGLVTPSGLLHLPQQAPGITVDTLMTNSNGALAYDPTSALAAHAMHPSSLPIGGPRVMPMGPSTVLTPSGTQIPAAHVLNLTDVSDINGNLHNASVVAEPSTPVNIPSLIDVNACIESSMETALTLACHGGYTELVRLLLERGADREHRDKKSHTPLHTAVYANQRAVVAVLLDYGAEIESQVDRTKDTALSIACCHGMLEIVEELLNRGANKEHRNISDYTPLSLAASSGHVEVIQLLLRHGAEINSRTGSKLGISPLMLASMNGHTNAVRLLLEHGSDINAHIETNRNTALTLACFQGRHAVVSLLVERKANIEHRAKTGLTPLMEAASGDYVEVGMILLHHGADVNAAPVPSSRDTALTIAADKGNAKFVNLLLKKGAIVEARNKKGATPLWLASNGGHLEVVQSLIQYNADVNSQDNRKVSCLMAAFRKGHVNVVRLLVNYVTQFPSDKDCVRHIRTAVTDKYNSSCATASSRLDLSARTIVQSSGINLLKRIGASTRCFPAHGSLLTLSPPNDCGRIPTALASWSQLTDPNVPNAHHLSGEDASRSQFSLNGSNEFVDDEVIMTDDDVASTHSLSKTSTSSGCSVSFDSYSSGFESTRCYCELAKRCQQCREIILTAKEKQEGEARKNANCLLEQIEQEEEERANREAMQARKRERKRMKRRAKQEKERQGKESVHPTSQKGRGSTNGHSVSLAQDVGDDQEDADEFSCERRGSTLSHAVRHVRKCSHESQRSTGSVEEEDATSEVLSSVLEAATSSVQPLERDECFGGVDTTSSNNLPTNLSASMYPALVPHTSKKLNQLYMPVSSTTLPVKDTVETPPSSSYSDQSAAAIAEAKREKHRNKKQSQRAAKRAAAETSTSTDIEKLSNILSVSTSEDSILRAIPTTSPYYPVTPNGDIEVNWNVILESQGTQFGQYLTGGTTAASGNESNSWTVVLPSSSGRAQRGPTQNRSTTDSLDWKTTSGSGSSKRRFSIPVSRHDIGKVIGQGGAVVSALRNMSGIQIDIESARNDEVTERMVYLKGPSDAVQRTYETIQGLLNGSIAGNDVLLMYAALKKSTTTANPSFGKAVLGALSSRANGAVTSTTPSSSVSKSANSGTRGTSSNKTVRRVAKSSTSTGLPVTATTTSTRSSSSQPSVSLSSTRAPGITAKNAVVITCSNNNNNSTTICGLTTIALSIASGTIMSTKVATASSSNWSSKFQTTSSSSKGNFASVAAAGLVPQFNRPNANANAKVSHCANKHTTVPSLVNTFSPMTPTTAPVSLLSLNVTPFSTASQMFPDLALSFSNFTDTAPDSLDEASFPPLNPKSTRIACTSNTTEEKETTYTASPTSIASVSDLTSNTSASTGSREQFTTKFPDADTICTPSSFQSLENTTSDPEVTSCSVPSGLFKPLTVSPPVVAGTQASQPQTPVDSGGSHVTTCTCTPPAAATHVRSFARAPGSERSAHQRSAAVSSAATASLGDTYPPSLMSLDVAVSGIVADTLLLTPTKRAISPELHDANFLQPTLPGHFRTDQSSEWHESTVLPTTVSQSGIPFHKPQGFPLESHASGELTSTSVASIHQPTMGSTAATLNVNKSSLRSSDQLRSPALTSSWPLQATDLNPDAAAFEPSAFQPPGSSAALQASIVALQTTGNNASAHLAMQPLARPDYSDLSNSGTLTGGYSLDSSLSTGLRQVSSYGPLKPNVDISLSMQQPGGPPAGLNTSVGSPSMNVLAYTQNPTATTAVRSKPLLHVTSNAYSEPRNPLLNGLSNNIGSSQLHSSSLASMISPGTQFHPMFPSAPQQSAVLGSGNLPSSLVQQHHQLASRLGGNSSHSLLTQPQFTMGPPTASANSYNSSPCVSGHMQPNAPGSATNPVVSTHPGGSFSTHLLNGGGPSVPVVGSGSLLGNATSMHQSTTIQAVPIQPIGAERRRQTTATLTSTIGAPTCVYPASTSNGTCPGPYGFTSGALTNQTSLHPQAPSPQQSNPNFLMLMNLTAQHSQQQQLNLGATGSSHPSTNWQSHSMWPTNNLTGNFPNPCGGTGLHPSKVSASGLTDLNAYNNANFVSNNLPPGSGPVNNQSQQQQLVAAMAAMGICPWNNGAAAGSSMLNPVSTGTMTINQSRWMYPMQGASGYPGTNVSTQAFFQDQLPLSLKPASGASHSSQSVHRPTHE</sequence>
<feature type="repeat" description="ANK" evidence="4">
    <location>
        <begin position="1533"/>
        <end position="1565"/>
    </location>
</feature>
<feature type="compositionally biased region" description="Basic residues" evidence="6">
    <location>
        <begin position="1987"/>
        <end position="2000"/>
    </location>
</feature>
<comment type="caution">
    <text evidence="8">The sequence shown here is derived from an EMBL/GenBank/DDBJ whole genome shotgun (WGS) entry which is preliminary data.</text>
</comment>
<feature type="domain" description="K Homology" evidence="7">
    <location>
        <begin position="2117"/>
        <end position="2188"/>
    </location>
</feature>
<feature type="compositionally biased region" description="Basic and acidic residues" evidence="6">
    <location>
        <begin position="1814"/>
        <end position="1824"/>
    </location>
</feature>
<feature type="repeat" description="ANK" evidence="4">
    <location>
        <begin position="1263"/>
        <end position="1295"/>
    </location>
</feature>
<dbReference type="OrthoDB" id="10071877at2759"/>
<feature type="compositionally biased region" description="Low complexity" evidence="6">
    <location>
        <begin position="805"/>
        <end position="828"/>
    </location>
</feature>
<keyword evidence="1" id="KW-0677">Repeat</keyword>
<accession>A0A8T0D931</accession>
<feature type="compositionally biased region" description="Polar residues" evidence="6">
    <location>
        <begin position="1967"/>
        <end position="1977"/>
    </location>
</feature>
<feature type="compositionally biased region" description="Polar residues" evidence="6">
    <location>
        <begin position="2977"/>
        <end position="2987"/>
    </location>
</feature>
<evidence type="ECO:0000313" key="8">
    <source>
        <dbReference type="EMBL" id="KAF8564310.1"/>
    </source>
</evidence>
<dbReference type="PRINTS" id="PR01415">
    <property type="entry name" value="ANKYRIN"/>
</dbReference>
<protein>
    <recommendedName>
        <fullName evidence="7">K Homology domain-containing protein</fullName>
    </recommendedName>
</protein>
<feature type="compositionally biased region" description="Polar residues" evidence="6">
    <location>
        <begin position="1825"/>
        <end position="1842"/>
    </location>
</feature>
<dbReference type="SMART" id="SM00248">
    <property type="entry name" value="ANK"/>
    <property type="match status" value="24"/>
</dbReference>
<feature type="region of interest" description="Disordered" evidence="6">
    <location>
        <begin position="2071"/>
        <end position="2121"/>
    </location>
</feature>
<dbReference type="EMBL" id="JTDF01009044">
    <property type="protein sequence ID" value="KAF8564310.1"/>
    <property type="molecule type" value="Genomic_DNA"/>
</dbReference>
<dbReference type="Pfam" id="PF12796">
    <property type="entry name" value="Ank_2"/>
    <property type="match status" value="8"/>
</dbReference>
<dbReference type="Gene3D" id="1.25.40.20">
    <property type="entry name" value="Ankyrin repeat-containing domain"/>
    <property type="match status" value="6"/>
</dbReference>
<feature type="repeat" description="ANK" evidence="4">
    <location>
        <begin position="466"/>
        <end position="498"/>
    </location>
</feature>
<feature type="compositionally biased region" description="Basic residues" evidence="6">
    <location>
        <begin position="1802"/>
        <end position="1813"/>
    </location>
</feature>
<feature type="repeat" description="ANK" evidence="4">
    <location>
        <begin position="267"/>
        <end position="299"/>
    </location>
</feature>
<dbReference type="Pfam" id="PF13637">
    <property type="entry name" value="Ank_4"/>
    <property type="match status" value="1"/>
</dbReference>
<dbReference type="PANTHER" id="PTHR23206">
    <property type="entry name" value="MASK PROTEIN"/>
    <property type="match status" value="1"/>
</dbReference>
<feature type="region of interest" description="Disordered" evidence="6">
    <location>
        <begin position="2677"/>
        <end position="2698"/>
    </location>
</feature>
<feature type="repeat" description="ANK" evidence="4">
    <location>
        <begin position="500"/>
        <end position="532"/>
    </location>
</feature>